<dbReference type="AlphaFoldDB" id="A0A6A6RGS6"/>
<feature type="compositionally biased region" description="Polar residues" evidence="1">
    <location>
        <begin position="724"/>
        <end position="738"/>
    </location>
</feature>
<feature type="compositionally biased region" description="Polar residues" evidence="1">
    <location>
        <begin position="273"/>
        <end position="296"/>
    </location>
</feature>
<reference evidence="2" key="1">
    <citation type="journal article" date="2020" name="Stud. Mycol.">
        <title>101 Dothideomycetes genomes: a test case for predicting lifestyles and emergence of pathogens.</title>
        <authorList>
            <person name="Haridas S."/>
            <person name="Albert R."/>
            <person name="Binder M."/>
            <person name="Bloem J."/>
            <person name="Labutti K."/>
            <person name="Salamov A."/>
            <person name="Andreopoulos B."/>
            <person name="Baker S."/>
            <person name="Barry K."/>
            <person name="Bills G."/>
            <person name="Bluhm B."/>
            <person name="Cannon C."/>
            <person name="Castanera R."/>
            <person name="Culley D."/>
            <person name="Daum C."/>
            <person name="Ezra D."/>
            <person name="Gonzalez J."/>
            <person name="Henrissat B."/>
            <person name="Kuo A."/>
            <person name="Liang C."/>
            <person name="Lipzen A."/>
            <person name="Lutzoni F."/>
            <person name="Magnuson J."/>
            <person name="Mondo S."/>
            <person name="Nolan M."/>
            <person name="Ohm R."/>
            <person name="Pangilinan J."/>
            <person name="Park H.-J."/>
            <person name="Ramirez L."/>
            <person name="Alfaro M."/>
            <person name="Sun H."/>
            <person name="Tritt A."/>
            <person name="Yoshinaga Y."/>
            <person name="Zwiers L.-H."/>
            <person name="Turgeon B."/>
            <person name="Goodwin S."/>
            <person name="Spatafora J."/>
            <person name="Crous P."/>
            <person name="Grigoriev I."/>
        </authorList>
    </citation>
    <scope>NUCLEOTIDE SEQUENCE</scope>
    <source>
        <strain evidence="2">CBS 473.64</strain>
    </source>
</reference>
<feature type="region of interest" description="Disordered" evidence="1">
    <location>
        <begin position="200"/>
        <end position="296"/>
    </location>
</feature>
<feature type="region of interest" description="Disordered" evidence="1">
    <location>
        <begin position="140"/>
        <end position="162"/>
    </location>
</feature>
<feature type="compositionally biased region" description="Polar residues" evidence="1">
    <location>
        <begin position="763"/>
        <end position="777"/>
    </location>
</feature>
<feature type="region of interest" description="Disordered" evidence="1">
    <location>
        <begin position="469"/>
        <end position="508"/>
    </location>
</feature>
<evidence type="ECO:0000313" key="2">
    <source>
        <dbReference type="EMBL" id="KAF2634422.1"/>
    </source>
</evidence>
<feature type="region of interest" description="Disordered" evidence="1">
    <location>
        <begin position="1"/>
        <end position="26"/>
    </location>
</feature>
<dbReference type="Proteomes" id="UP000799753">
    <property type="component" value="Unassembled WGS sequence"/>
</dbReference>
<feature type="compositionally biased region" description="Basic and acidic residues" evidence="1">
    <location>
        <begin position="817"/>
        <end position="830"/>
    </location>
</feature>
<protein>
    <submittedName>
        <fullName evidence="2">Uncharacterized protein</fullName>
    </submittedName>
</protein>
<dbReference type="EMBL" id="MU006830">
    <property type="protein sequence ID" value="KAF2634422.1"/>
    <property type="molecule type" value="Genomic_DNA"/>
</dbReference>
<proteinExistence type="predicted"/>
<organism evidence="2 3">
    <name type="scientific">Massarina eburnea CBS 473.64</name>
    <dbReference type="NCBI Taxonomy" id="1395130"/>
    <lineage>
        <taxon>Eukaryota</taxon>
        <taxon>Fungi</taxon>
        <taxon>Dikarya</taxon>
        <taxon>Ascomycota</taxon>
        <taxon>Pezizomycotina</taxon>
        <taxon>Dothideomycetes</taxon>
        <taxon>Pleosporomycetidae</taxon>
        <taxon>Pleosporales</taxon>
        <taxon>Massarineae</taxon>
        <taxon>Massarinaceae</taxon>
        <taxon>Massarina</taxon>
    </lineage>
</organism>
<feature type="region of interest" description="Disordered" evidence="1">
    <location>
        <begin position="763"/>
        <end position="866"/>
    </location>
</feature>
<dbReference type="OrthoDB" id="10635468at2759"/>
<feature type="compositionally biased region" description="Low complexity" evidence="1">
    <location>
        <begin position="200"/>
        <end position="216"/>
    </location>
</feature>
<accession>A0A6A6RGS6</accession>
<sequence length="866" mass="95083">MGFRKSLKKAASDFFPAANKQQQQSIETTGCIPSEQNKTPLHIEDCQLPESNRLAQPDLNLKKSVWRRSWLGKQSADAETSARVRKRLVKKAPASELPPGPDVSHLSTHQVAICRNQTLKKTIQSINGCAGNEAVAPSVSRYNTPVTPEPRPIPDSAPKGNLFRRHSAHGLRTSVAVPGRFMSMKYSKPPTFLNNKSFSTNSNSSSYSNAAVNSRSQSSGFESPGTSQSSTSNSTPTKIKFAAGSPVGEIPFERDSATPELSSRVLSRAALPESSNQTLTPGITPGGCTQSPNLLSDSSRTQSFTLNFRDSWCNPRLSRIFEKTSEPSLIPDRKRTLSKMISDGQLAKRSVSSDSVPYPPLPNVPNFSHRVLSPVTRSTEKIDLLIDQAIEETKEIDNTQTSTEERRTMSLTREEAARRTLFRRSIHDVPFDIDTRGLTQGSPPKQSNIYNKPSCHVSALELPEVKAQRRASYSPSESHMVDQWLEPSPPVPETAGGYDDSNVTDGTESPQYKSYQNLGDLSHIFTAHGNRESMPAPLTPYIPQSSEKSGSPFSFKEEFQDTLQESLDIPLPCSRASTPDDEVSAWPFPVSSKAKGKLPVHNEVSTASLSASAEQIREAVREGKKRYARDSKSYSRPIITTRTSSKENQTGIDELVEISQARSPAQMAFVKHKKSYSAPVLPTDTHAISTDAGVVKWPDTGFRFKEMFDAPSMNRKTSFRSKIQRTIQPSTSRAKQRGISMSIQNSTHPVPDLAAHPAFAQHSTNVSDNESPENQGADTRMHQVPHSESPTPRTKHLVSSEEQIDMVGRNSMTATQERLESDPGDSKRMIEQLAAECSMGSSRTSFHTASGSLIESEPKDSSTSTP</sequence>
<name>A0A6A6RGS6_9PLEO</name>
<evidence type="ECO:0000313" key="3">
    <source>
        <dbReference type="Proteomes" id="UP000799753"/>
    </source>
</evidence>
<feature type="region of interest" description="Disordered" evidence="1">
    <location>
        <begin position="716"/>
        <end position="738"/>
    </location>
</feature>
<feature type="compositionally biased region" description="Low complexity" evidence="1">
    <location>
        <begin position="223"/>
        <end position="237"/>
    </location>
</feature>
<keyword evidence="3" id="KW-1185">Reference proteome</keyword>
<gene>
    <name evidence="2" type="ORF">P280DRAFT_511914</name>
</gene>
<feature type="compositionally biased region" description="Polar residues" evidence="1">
    <location>
        <begin position="839"/>
        <end position="853"/>
    </location>
</feature>
<evidence type="ECO:0000256" key="1">
    <source>
        <dbReference type="SAM" id="MobiDB-lite"/>
    </source>
</evidence>